<dbReference type="Proteomes" id="UP001732700">
    <property type="component" value="Chromosome 2A"/>
</dbReference>
<dbReference type="EnsemblPlants" id="AVESA.00010b.r2.2AG0251570.1">
    <property type="protein sequence ID" value="AVESA.00010b.r2.2AG0251570.1.CDS"/>
    <property type="gene ID" value="AVESA.00010b.r2.2AG0251570"/>
</dbReference>
<reference evidence="1" key="1">
    <citation type="submission" date="2021-05" db="EMBL/GenBank/DDBJ databases">
        <authorList>
            <person name="Scholz U."/>
            <person name="Mascher M."/>
            <person name="Fiebig A."/>
        </authorList>
    </citation>
    <scope>NUCLEOTIDE SEQUENCE [LARGE SCALE GENOMIC DNA]</scope>
</reference>
<accession>A0ACD5UI64</accession>
<proteinExistence type="predicted"/>
<evidence type="ECO:0000313" key="1">
    <source>
        <dbReference type="EnsemblPlants" id="AVESA.00010b.r2.2AG0251570.1.CDS"/>
    </source>
</evidence>
<evidence type="ECO:0000313" key="2">
    <source>
        <dbReference type="Proteomes" id="UP001732700"/>
    </source>
</evidence>
<reference evidence="1" key="2">
    <citation type="submission" date="2025-09" db="UniProtKB">
        <authorList>
            <consortium name="EnsemblPlants"/>
        </authorList>
    </citation>
    <scope>IDENTIFICATION</scope>
</reference>
<name>A0ACD5UI64_AVESA</name>
<organism evidence="1 2">
    <name type="scientific">Avena sativa</name>
    <name type="common">Oat</name>
    <dbReference type="NCBI Taxonomy" id="4498"/>
    <lineage>
        <taxon>Eukaryota</taxon>
        <taxon>Viridiplantae</taxon>
        <taxon>Streptophyta</taxon>
        <taxon>Embryophyta</taxon>
        <taxon>Tracheophyta</taxon>
        <taxon>Spermatophyta</taxon>
        <taxon>Magnoliopsida</taxon>
        <taxon>Liliopsida</taxon>
        <taxon>Poales</taxon>
        <taxon>Poaceae</taxon>
        <taxon>BOP clade</taxon>
        <taxon>Pooideae</taxon>
        <taxon>Poodae</taxon>
        <taxon>Poeae</taxon>
        <taxon>Poeae Chloroplast Group 1 (Aveneae type)</taxon>
        <taxon>Aveninae</taxon>
        <taxon>Avena</taxon>
    </lineage>
</organism>
<protein>
    <submittedName>
        <fullName evidence="1">Uncharacterized protein</fullName>
    </submittedName>
</protein>
<sequence>MALPTRGRHLLVILAAAMAIPAGAADGVDVTGGFLTSDCDRDPQWLSTANSTAFRASLAPLLAFLPSAAAPTGFASLSSADERAFARGLCFGESPAPKDCGECLSISVDRIDACNGSRRARFWTAGCFLAYADTNASSAHEDEWFSRTFDPDGGFSNYYPEFYDVNQIDNLVQSLAPRAANGSSTGGRMVATANATAQANSTVRALAQCPGNVTPAECERCLEKSAQNWPEFLWVPGHAHDRVQLAGVFTVLRYRCYLRLEISAPMLPVAMGKGERLRKKMWDNLAVVVVVAVAILS</sequence>
<keyword evidence="2" id="KW-1185">Reference proteome</keyword>